<dbReference type="Gene3D" id="3.40.50.300">
    <property type="entry name" value="P-loop containing nucleotide triphosphate hydrolases"/>
    <property type="match status" value="1"/>
</dbReference>
<proteinExistence type="predicted"/>
<dbReference type="Proteomes" id="UP000599179">
    <property type="component" value="Unassembled WGS sequence"/>
</dbReference>
<accession>A0ABQ1SCF9</accession>
<evidence type="ECO:0000313" key="6">
    <source>
        <dbReference type="Proteomes" id="UP000599179"/>
    </source>
</evidence>
<comment type="caution">
    <text evidence="5">The sequence shown here is derived from an EMBL/GenBank/DDBJ whole genome shotgun (WGS) entry which is preliminary data.</text>
</comment>
<gene>
    <name evidence="5" type="ORF">GCM10010832_03870</name>
</gene>
<evidence type="ECO:0000259" key="4">
    <source>
        <dbReference type="Pfam" id="PF02702"/>
    </source>
</evidence>
<evidence type="ECO:0000313" key="5">
    <source>
        <dbReference type="EMBL" id="GGE26377.1"/>
    </source>
</evidence>
<protein>
    <submittedName>
        <fullName evidence="5">Two-component system sensory protein</fullName>
    </submittedName>
</protein>
<dbReference type="PANTHER" id="PTHR45569">
    <property type="entry name" value="SENSOR PROTEIN KDPD"/>
    <property type="match status" value="1"/>
</dbReference>
<keyword evidence="6" id="KW-1185">Reference proteome</keyword>
<feature type="domain" description="Signal transduction histidine kinase osmosensitive K+ channel sensor N-terminal" evidence="4">
    <location>
        <begin position="1"/>
        <end position="200"/>
    </location>
</feature>
<keyword evidence="3" id="KW-0902">Two-component regulatory system</keyword>
<evidence type="ECO:0000256" key="1">
    <source>
        <dbReference type="ARBA" id="ARBA00022679"/>
    </source>
</evidence>
<keyword evidence="1" id="KW-0808">Transferase</keyword>
<reference evidence="6" key="1">
    <citation type="journal article" date="2019" name="Int. J. Syst. Evol. Microbiol.">
        <title>The Global Catalogue of Microorganisms (GCM) 10K type strain sequencing project: providing services to taxonomists for standard genome sequencing and annotation.</title>
        <authorList>
            <consortium name="The Broad Institute Genomics Platform"/>
            <consortium name="The Broad Institute Genome Sequencing Center for Infectious Disease"/>
            <person name="Wu L."/>
            <person name="Ma J."/>
        </authorList>
    </citation>
    <scope>NUCLEOTIDE SEQUENCE [LARGE SCALE GENOMIC DNA]</scope>
    <source>
        <strain evidence="6">CGMCC 1.12931</strain>
    </source>
</reference>
<sequence>MIAGVGKSYRMLQEAHDLLKKGVDIRIGEIVTHGRKETEALVDGIPIIPKKEIFYKSKKLTELNLEDILDIKPSVVIVDELAHSNIPGSQHEKRWQDVLKIIEAGINVITAFNVQHLESLHDQVHNVTGIEVHETIPDHFLEYADEVVNIDLPSQDLIQRLKDGKIYSPERAEYALEHFFQPEKILHLRDLALRKVAEKVEHKISNTNPNTPFEKFLACISTNHKGAKKILRKVSRMSAHYQAKWVVLYVQTSKESTHKVNLASQRKLLLNLKWAAEQGAKTMKKESDDVAEAIYEAIKEEKITTVIIGKPQSTILDNLLGKNYFKNLLNKLEDQEIDIVIVA</sequence>
<dbReference type="PANTHER" id="PTHR45569:SF1">
    <property type="entry name" value="SENSOR PROTEIN KDPD"/>
    <property type="match status" value="1"/>
</dbReference>
<evidence type="ECO:0000256" key="2">
    <source>
        <dbReference type="ARBA" id="ARBA00022777"/>
    </source>
</evidence>
<dbReference type="InterPro" id="IPR052023">
    <property type="entry name" value="Histidine_kinase_KdpD"/>
</dbReference>
<dbReference type="InterPro" id="IPR014729">
    <property type="entry name" value="Rossmann-like_a/b/a_fold"/>
</dbReference>
<dbReference type="Gene3D" id="3.40.50.620">
    <property type="entry name" value="HUPs"/>
    <property type="match status" value="1"/>
</dbReference>
<dbReference type="Pfam" id="PF02702">
    <property type="entry name" value="KdpD"/>
    <property type="match status" value="1"/>
</dbReference>
<evidence type="ECO:0000256" key="3">
    <source>
        <dbReference type="ARBA" id="ARBA00023012"/>
    </source>
</evidence>
<dbReference type="InterPro" id="IPR027417">
    <property type="entry name" value="P-loop_NTPase"/>
</dbReference>
<dbReference type="InterPro" id="IPR003852">
    <property type="entry name" value="Sig_transdc_His_kinase_KdpD_N"/>
</dbReference>
<keyword evidence="2" id="KW-0418">Kinase</keyword>
<name>A0ABQ1SCF9_9FLAO</name>
<dbReference type="EMBL" id="BMGM01000001">
    <property type="protein sequence ID" value="GGE26377.1"/>
    <property type="molecule type" value="Genomic_DNA"/>
</dbReference>
<organism evidence="5 6">
    <name type="scientific">Psychroflexus planctonicus</name>
    <dbReference type="NCBI Taxonomy" id="1526575"/>
    <lineage>
        <taxon>Bacteria</taxon>
        <taxon>Pseudomonadati</taxon>
        <taxon>Bacteroidota</taxon>
        <taxon>Flavobacteriia</taxon>
        <taxon>Flavobacteriales</taxon>
        <taxon>Flavobacteriaceae</taxon>
        <taxon>Psychroflexus</taxon>
    </lineage>
</organism>